<organism evidence="2 3">
    <name type="scientific">Jannaschia aquimarina</name>
    <dbReference type="NCBI Taxonomy" id="935700"/>
    <lineage>
        <taxon>Bacteria</taxon>
        <taxon>Pseudomonadati</taxon>
        <taxon>Pseudomonadota</taxon>
        <taxon>Alphaproteobacteria</taxon>
        <taxon>Rhodobacterales</taxon>
        <taxon>Roseobacteraceae</taxon>
        <taxon>Jannaschia</taxon>
    </lineage>
</organism>
<evidence type="ECO:0008006" key="4">
    <source>
        <dbReference type="Google" id="ProtNLM"/>
    </source>
</evidence>
<protein>
    <recommendedName>
        <fullName evidence="4">DUF599 domain-containing protein</fullName>
    </recommendedName>
</protein>
<keyword evidence="1" id="KW-1133">Transmembrane helix</keyword>
<dbReference type="Proteomes" id="UP000032232">
    <property type="component" value="Unassembled WGS sequence"/>
</dbReference>
<dbReference type="EMBL" id="JYFE01000013">
    <property type="protein sequence ID" value="KIT17799.1"/>
    <property type="molecule type" value="Genomic_DNA"/>
</dbReference>
<dbReference type="InterPro" id="IPR006747">
    <property type="entry name" value="DUF599"/>
</dbReference>
<feature type="transmembrane region" description="Helical" evidence="1">
    <location>
        <begin position="186"/>
        <end position="214"/>
    </location>
</feature>
<evidence type="ECO:0000313" key="3">
    <source>
        <dbReference type="Proteomes" id="UP000032232"/>
    </source>
</evidence>
<keyword evidence="1" id="KW-0472">Membrane</keyword>
<feature type="transmembrane region" description="Helical" evidence="1">
    <location>
        <begin position="12"/>
        <end position="31"/>
    </location>
</feature>
<keyword evidence="3" id="KW-1185">Reference proteome</keyword>
<accession>A0A0D1EJQ0</accession>
<dbReference type="Pfam" id="PF04654">
    <property type="entry name" value="DUF599"/>
    <property type="match status" value="1"/>
</dbReference>
<name>A0A0D1EJQ0_9RHOB</name>
<comment type="caution">
    <text evidence="2">The sequence shown here is derived from an EMBL/GenBank/DDBJ whole genome shotgun (WGS) entry which is preliminary data.</text>
</comment>
<reference evidence="2 3" key="1">
    <citation type="submission" date="2015-02" db="EMBL/GenBank/DDBJ databases">
        <title>Genome Sequence of Jannaschia aquimarina DSM28248, a member of the Roseobacter clade.</title>
        <authorList>
            <person name="Voget S."/>
            <person name="Daniel R."/>
        </authorList>
    </citation>
    <scope>NUCLEOTIDE SEQUENCE [LARGE SCALE GENOMIC DNA]</scope>
    <source>
        <strain evidence="2 3">GSW-M26</strain>
    </source>
</reference>
<evidence type="ECO:0000256" key="1">
    <source>
        <dbReference type="SAM" id="Phobius"/>
    </source>
</evidence>
<keyword evidence="1" id="KW-0812">Transmembrane</keyword>
<gene>
    <name evidence="2" type="ORF">jaqu_03880</name>
</gene>
<dbReference type="RefSeq" id="WP_043917256.1">
    <property type="nucleotide sequence ID" value="NZ_FZPF01000003.1"/>
</dbReference>
<sequence>MLSDVVDSFAFLDALALALFLIAWGGTGWVVEHPPASRLSVSVLMAQYRRDWMVEMLTRQPRIFDAAILSSLRQGTTFLASAAMIAVGGVLALAGNAEQLQSLATGVGEGLQPVVFWQAKLALVALLLASAVFKFIWSNRLFGYCAVVMAAAPNDTGDARATRRAAQAAEINIRAAVNFNRGLRAVYFALAGLAWLIGPHALLLATLVTLWVVLSREFASASRTVLLEK</sequence>
<feature type="transmembrane region" description="Helical" evidence="1">
    <location>
        <begin position="115"/>
        <end position="137"/>
    </location>
</feature>
<dbReference type="PATRIC" id="fig|935700.4.peg.417"/>
<proteinExistence type="predicted"/>
<dbReference type="OrthoDB" id="9806874at2"/>
<dbReference type="AlphaFoldDB" id="A0A0D1EJQ0"/>
<evidence type="ECO:0000313" key="2">
    <source>
        <dbReference type="EMBL" id="KIT17799.1"/>
    </source>
</evidence>
<dbReference type="STRING" id="935700.jaqu_03880"/>
<feature type="transmembrane region" description="Helical" evidence="1">
    <location>
        <begin position="78"/>
        <end position="95"/>
    </location>
</feature>